<dbReference type="InterPro" id="IPR005807">
    <property type="entry name" value="SecE_bac"/>
</dbReference>
<dbReference type="PROSITE" id="PS01067">
    <property type="entry name" value="SECE_SEC61G"/>
    <property type="match status" value="1"/>
</dbReference>
<keyword evidence="6 9" id="KW-1133">Transmembrane helix</keyword>
<comment type="caution">
    <text evidence="10">The sequence shown here is derived from an EMBL/GenBank/DDBJ whole genome shotgun (WGS) entry which is preliminary data.</text>
</comment>
<dbReference type="GO" id="GO:0008320">
    <property type="term" value="F:protein transmembrane transporter activity"/>
    <property type="evidence" value="ECO:0007669"/>
    <property type="project" value="UniProtKB-UniRule"/>
</dbReference>
<keyword evidence="4 9" id="KW-0812">Transmembrane</keyword>
<comment type="subcellular location">
    <subcellularLocation>
        <location evidence="9">Cell membrane</location>
        <topology evidence="9">Single-pass membrane protein</topology>
    </subcellularLocation>
    <subcellularLocation>
        <location evidence="1">Membrane</location>
    </subcellularLocation>
</comment>
<proteinExistence type="inferred from homology"/>
<dbReference type="InterPro" id="IPR038379">
    <property type="entry name" value="SecE_sf"/>
</dbReference>
<dbReference type="AlphaFoldDB" id="A0A0G1W8Q1"/>
<dbReference type="NCBIfam" id="TIGR00964">
    <property type="entry name" value="secE_bact"/>
    <property type="match status" value="1"/>
</dbReference>
<reference evidence="10 11" key="1">
    <citation type="journal article" date="2015" name="Nature">
        <title>rRNA introns, odd ribosomes, and small enigmatic genomes across a large radiation of phyla.</title>
        <authorList>
            <person name="Brown C.T."/>
            <person name="Hug L.A."/>
            <person name="Thomas B.C."/>
            <person name="Sharon I."/>
            <person name="Castelle C.J."/>
            <person name="Singh A."/>
            <person name="Wilkins M.J."/>
            <person name="Williams K.H."/>
            <person name="Banfield J.F."/>
        </authorList>
    </citation>
    <scope>NUCLEOTIDE SEQUENCE [LARGE SCALE GENOMIC DNA]</scope>
</reference>
<evidence type="ECO:0000256" key="6">
    <source>
        <dbReference type="ARBA" id="ARBA00022989"/>
    </source>
</evidence>
<dbReference type="GO" id="GO:0009306">
    <property type="term" value="P:protein secretion"/>
    <property type="evidence" value="ECO:0007669"/>
    <property type="project" value="UniProtKB-UniRule"/>
</dbReference>
<dbReference type="HAMAP" id="MF_00422">
    <property type="entry name" value="SecE"/>
    <property type="match status" value="1"/>
</dbReference>
<dbReference type="GO" id="GO:0006605">
    <property type="term" value="P:protein targeting"/>
    <property type="evidence" value="ECO:0007669"/>
    <property type="project" value="UniProtKB-UniRule"/>
</dbReference>
<comment type="function">
    <text evidence="9">Essential subunit of the Sec protein translocation channel SecYEG. Clamps together the 2 halves of SecY. May contact the channel plug during translocation.</text>
</comment>
<evidence type="ECO:0000256" key="1">
    <source>
        <dbReference type="ARBA" id="ARBA00004370"/>
    </source>
</evidence>
<organism evidence="10 11">
    <name type="scientific">Candidatus Jorgensenbacteria bacterium GW2011_GWB1_50_10</name>
    <dbReference type="NCBI Taxonomy" id="1618665"/>
    <lineage>
        <taxon>Bacteria</taxon>
        <taxon>Candidatus Joergenseniibacteriota</taxon>
    </lineage>
</organism>
<evidence type="ECO:0000256" key="9">
    <source>
        <dbReference type="HAMAP-Rule" id="MF_00422"/>
    </source>
</evidence>
<dbReference type="PANTHER" id="PTHR33910:SF1">
    <property type="entry name" value="PROTEIN TRANSLOCASE SUBUNIT SECE"/>
    <property type="match status" value="1"/>
</dbReference>
<gene>
    <name evidence="9" type="primary">secE</name>
    <name evidence="10" type="ORF">UY55_C0002G0071</name>
</gene>
<dbReference type="GO" id="GO:0043952">
    <property type="term" value="P:protein transport by the Sec complex"/>
    <property type="evidence" value="ECO:0007669"/>
    <property type="project" value="UniProtKB-UniRule"/>
</dbReference>
<dbReference type="Pfam" id="PF00584">
    <property type="entry name" value="SecE"/>
    <property type="match status" value="1"/>
</dbReference>
<keyword evidence="3 9" id="KW-1003">Cell membrane</keyword>
<evidence type="ECO:0000256" key="3">
    <source>
        <dbReference type="ARBA" id="ARBA00022475"/>
    </source>
</evidence>
<dbReference type="GO" id="GO:0065002">
    <property type="term" value="P:intracellular protein transmembrane transport"/>
    <property type="evidence" value="ECO:0007669"/>
    <property type="project" value="UniProtKB-UniRule"/>
</dbReference>
<evidence type="ECO:0000313" key="10">
    <source>
        <dbReference type="EMBL" id="KKW15015.1"/>
    </source>
</evidence>
<protein>
    <recommendedName>
        <fullName evidence="9">Protein translocase subunit SecE</fullName>
    </recommendedName>
</protein>
<keyword evidence="8 9" id="KW-0472">Membrane</keyword>
<keyword evidence="2 9" id="KW-0813">Transport</keyword>
<dbReference type="InterPro" id="IPR001901">
    <property type="entry name" value="Translocase_SecE/Sec61-g"/>
</dbReference>
<dbReference type="Proteomes" id="UP000034224">
    <property type="component" value="Unassembled WGS sequence"/>
</dbReference>
<evidence type="ECO:0000256" key="5">
    <source>
        <dbReference type="ARBA" id="ARBA00022927"/>
    </source>
</evidence>
<evidence type="ECO:0000313" key="11">
    <source>
        <dbReference type="Proteomes" id="UP000034224"/>
    </source>
</evidence>
<evidence type="ECO:0000256" key="2">
    <source>
        <dbReference type="ARBA" id="ARBA00022448"/>
    </source>
</evidence>
<keyword evidence="5 9" id="KW-0653">Protein transport</keyword>
<comment type="similarity">
    <text evidence="9">Belongs to the SecE/SEC61-gamma family.</text>
</comment>
<dbReference type="STRING" id="1618665.UY55_C0002G0071"/>
<evidence type="ECO:0000256" key="7">
    <source>
        <dbReference type="ARBA" id="ARBA00023010"/>
    </source>
</evidence>
<dbReference type="Gene3D" id="1.20.5.1030">
    <property type="entry name" value="Preprotein translocase secy subunit"/>
    <property type="match status" value="1"/>
</dbReference>
<dbReference type="EMBL" id="LCQK01000002">
    <property type="protein sequence ID" value="KKW15015.1"/>
    <property type="molecule type" value="Genomic_DNA"/>
</dbReference>
<accession>A0A0G1W8Q1</accession>
<comment type="subunit">
    <text evidence="9">Component of the Sec protein translocase complex. Heterotrimer consisting of SecY, SecE and SecG subunits. The heterotrimers can form oligomers, although 1 heterotrimer is thought to be able to translocate proteins. Interacts with the ribosome. Interacts with SecDF, and other proteins may be involved. Interacts with SecA.</text>
</comment>
<dbReference type="PANTHER" id="PTHR33910">
    <property type="entry name" value="PROTEIN TRANSLOCASE SUBUNIT SECE"/>
    <property type="match status" value="1"/>
</dbReference>
<keyword evidence="7 9" id="KW-0811">Translocation</keyword>
<evidence type="ECO:0000256" key="8">
    <source>
        <dbReference type="ARBA" id="ARBA00023136"/>
    </source>
</evidence>
<evidence type="ECO:0000256" key="4">
    <source>
        <dbReference type="ARBA" id="ARBA00022692"/>
    </source>
</evidence>
<dbReference type="GO" id="GO:0005886">
    <property type="term" value="C:plasma membrane"/>
    <property type="evidence" value="ECO:0007669"/>
    <property type="project" value="UniProtKB-SubCell"/>
</dbReference>
<name>A0A0G1W8Q1_9BACT</name>
<sequence>MIGRIKNFFEESRREFKRVNWPSRAETTRYTIFVVVFSIILAAFLGFLDFAFLKGLENLIL</sequence>
<dbReference type="PATRIC" id="fig|1618665.3.peg.348"/>
<feature type="transmembrane region" description="Helical" evidence="9">
    <location>
        <begin position="30"/>
        <end position="53"/>
    </location>
</feature>